<dbReference type="Gene3D" id="3.30.70.270">
    <property type="match status" value="1"/>
</dbReference>
<dbReference type="AlphaFoldDB" id="A0A7G9RV42"/>
<dbReference type="InterPro" id="IPR035965">
    <property type="entry name" value="PAS-like_dom_sf"/>
</dbReference>
<evidence type="ECO:0000256" key="1">
    <source>
        <dbReference type="ARBA" id="ARBA00004651"/>
    </source>
</evidence>
<proteinExistence type="predicted"/>
<evidence type="ECO:0000256" key="3">
    <source>
        <dbReference type="ARBA" id="ARBA00022692"/>
    </source>
</evidence>
<keyword evidence="5 6" id="KW-0472">Membrane</keyword>
<dbReference type="InterPro" id="IPR033479">
    <property type="entry name" value="dCache_1"/>
</dbReference>
<comment type="subcellular location">
    <subcellularLocation>
        <location evidence="1">Cell membrane</location>
        <topology evidence="1">Multi-pass membrane protein</topology>
    </subcellularLocation>
</comment>
<dbReference type="SUPFAM" id="SSF55785">
    <property type="entry name" value="PYP-like sensor domain (PAS domain)"/>
    <property type="match status" value="1"/>
</dbReference>
<reference evidence="8 9" key="1">
    <citation type="submission" date="2020-08" db="EMBL/GenBank/DDBJ databases">
        <title>Genome sequence of Diaphorobacter ruginosibacter DSM 27467T.</title>
        <authorList>
            <person name="Hyun D.-W."/>
            <person name="Bae J.-W."/>
        </authorList>
    </citation>
    <scope>NUCLEOTIDE SEQUENCE [LARGE SCALE GENOMIC DNA]</scope>
    <source>
        <strain evidence="8 9">DSM 27467</strain>
    </source>
</reference>
<dbReference type="CDD" id="cd01949">
    <property type="entry name" value="GGDEF"/>
    <property type="match status" value="1"/>
</dbReference>
<dbReference type="Proteomes" id="UP000515811">
    <property type="component" value="Chromosome"/>
</dbReference>
<evidence type="ECO:0000313" key="9">
    <source>
        <dbReference type="Proteomes" id="UP000515811"/>
    </source>
</evidence>
<evidence type="ECO:0000256" key="4">
    <source>
        <dbReference type="ARBA" id="ARBA00022989"/>
    </source>
</evidence>
<dbReference type="GO" id="GO:0003824">
    <property type="term" value="F:catalytic activity"/>
    <property type="evidence" value="ECO:0007669"/>
    <property type="project" value="UniProtKB-ARBA"/>
</dbReference>
<evidence type="ECO:0000256" key="5">
    <source>
        <dbReference type="ARBA" id="ARBA00023136"/>
    </source>
</evidence>
<accession>A0A7G9RV42</accession>
<dbReference type="SMART" id="SM00091">
    <property type="entry name" value="PAS"/>
    <property type="match status" value="1"/>
</dbReference>
<protein>
    <submittedName>
        <fullName evidence="8">Diguanylate cyclase</fullName>
    </submittedName>
</protein>
<keyword evidence="2" id="KW-1003">Cell membrane</keyword>
<dbReference type="NCBIfam" id="TIGR00254">
    <property type="entry name" value="GGDEF"/>
    <property type="match status" value="1"/>
</dbReference>
<dbReference type="PROSITE" id="PS50887">
    <property type="entry name" value="GGDEF"/>
    <property type="match status" value="1"/>
</dbReference>
<dbReference type="CDD" id="cd00130">
    <property type="entry name" value="PAS"/>
    <property type="match status" value="1"/>
</dbReference>
<evidence type="ECO:0000259" key="7">
    <source>
        <dbReference type="PROSITE" id="PS50887"/>
    </source>
</evidence>
<dbReference type="SMART" id="SM00267">
    <property type="entry name" value="GGDEF"/>
    <property type="match status" value="1"/>
</dbReference>
<dbReference type="InterPro" id="IPR000014">
    <property type="entry name" value="PAS"/>
</dbReference>
<dbReference type="InterPro" id="IPR029787">
    <property type="entry name" value="Nucleotide_cyclase"/>
</dbReference>
<dbReference type="Pfam" id="PF00990">
    <property type="entry name" value="GGDEF"/>
    <property type="match status" value="1"/>
</dbReference>
<dbReference type="NCBIfam" id="TIGR00229">
    <property type="entry name" value="sensory_box"/>
    <property type="match status" value="1"/>
</dbReference>
<keyword evidence="9" id="KW-1185">Reference proteome</keyword>
<evidence type="ECO:0000256" key="6">
    <source>
        <dbReference type="SAM" id="Phobius"/>
    </source>
</evidence>
<dbReference type="PANTHER" id="PTHR44757:SF2">
    <property type="entry name" value="BIOFILM ARCHITECTURE MAINTENANCE PROTEIN MBAA"/>
    <property type="match status" value="1"/>
</dbReference>
<dbReference type="CDD" id="cd18774">
    <property type="entry name" value="PDC2_HK_sensor"/>
    <property type="match status" value="1"/>
</dbReference>
<dbReference type="GO" id="GO:0005886">
    <property type="term" value="C:plasma membrane"/>
    <property type="evidence" value="ECO:0007669"/>
    <property type="project" value="UniProtKB-SubCell"/>
</dbReference>
<dbReference type="InterPro" id="IPR052155">
    <property type="entry name" value="Biofilm_reg_signaling"/>
</dbReference>
<dbReference type="InterPro" id="IPR043128">
    <property type="entry name" value="Rev_trsase/Diguanyl_cyclase"/>
</dbReference>
<name>A0A7G9RV42_9BURK</name>
<organism evidence="8 9">
    <name type="scientific">Diaphorobacter ruginosibacter</name>
    <dbReference type="NCBI Taxonomy" id="1715720"/>
    <lineage>
        <taxon>Bacteria</taxon>
        <taxon>Pseudomonadati</taxon>
        <taxon>Pseudomonadota</taxon>
        <taxon>Betaproteobacteria</taxon>
        <taxon>Burkholderiales</taxon>
        <taxon>Comamonadaceae</taxon>
        <taxon>Diaphorobacter</taxon>
    </lineage>
</organism>
<keyword evidence="3 6" id="KW-0812">Transmembrane</keyword>
<dbReference type="SUPFAM" id="SSF55073">
    <property type="entry name" value="Nucleotide cyclase"/>
    <property type="match status" value="1"/>
</dbReference>
<sequence length="669" mass="73209">MPGPLVRRMMLIALLCVALAGGLAAWVISHASGEEMTERLVRQQTDEVELVARLLASKVEQSQKVLGTVAEGITPQMLQSPSLLEWVLKQGLPAVRFFDAMEIARADGRLILNLQSGKMEPAASVDMDERDILLRTMVQGKPLVSGVLGTAAASARVMFTLPLVADDGKVVGVVGGVLRLQSQGLLPHSLGLPARDDSRLIVFTSDGVILSHPQLERVMGNVRSEPGLDKAYAQWRSELKPISTGRGDTVVVQDRLISMAGVPMPQWWVARVTESHALLAPLHGTHRSIWWTAAACVTAVGLLAMLAMAWVAAPLTRLHRRAQSILLTQGLPDSQPPTSAESDLLSGALDHLEAQQLHHGHQAEFSRLQLQGILEQAPVGIVITRNDQLELLSQQASLMLGFSRAELEGQLVKRLFADEAQFETLERQMREGAITRGGYEGEFALRRKDGSLLWARVLGRMAFDRTSAMAAVWVLEDMATTHEERHSPQWSRSHDALTNLPNRTAFLERLKAQLVRNAELARAEQLSAGSGVALLFIDVDHFTLVNDRLGHEAGDMLLKQFSSLLEELVRHVGWAARLGGDEFAVVLPDCTAARAEMIAEHIRASVEEWEFVYEGEASITTVSIGIVVAPADLEEVTPWLRAADMACYYAKRAGRNRVVVREVADKASA</sequence>
<gene>
    <name evidence="8" type="ORF">H9K76_06070</name>
</gene>
<feature type="transmembrane region" description="Helical" evidence="6">
    <location>
        <begin position="289"/>
        <end position="313"/>
    </location>
</feature>
<feature type="domain" description="GGDEF" evidence="7">
    <location>
        <begin position="530"/>
        <end position="663"/>
    </location>
</feature>
<dbReference type="PANTHER" id="PTHR44757">
    <property type="entry name" value="DIGUANYLATE CYCLASE DGCP"/>
    <property type="match status" value="1"/>
</dbReference>
<keyword evidence="4 6" id="KW-1133">Transmembrane helix</keyword>
<dbReference type="EMBL" id="CP060714">
    <property type="protein sequence ID" value="QNN59467.1"/>
    <property type="molecule type" value="Genomic_DNA"/>
</dbReference>
<dbReference type="InterPro" id="IPR000160">
    <property type="entry name" value="GGDEF_dom"/>
</dbReference>
<evidence type="ECO:0000256" key="2">
    <source>
        <dbReference type="ARBA" id="ARBA00022475"/>
    </source>
</evidence>
<dbReference type="Pfam" id="PF13426">
    <property type="entry name" value="PAS_9"/>
    <property type="match status" value="1"/>
</dbReference>
<dbReference type="KEGG" id="drg:H9K76_06070"/>
<dbReference type="FunFam" id="3.30.70.270:FF:000001">
    <property type="entry name" value="Diguanylate cyclase domain protein"/>
    <property type="match status" value="1"/>
</dbReference>
<evidence type="ECO:0000313" key="8">
    <source>
        <dbReference type="EMBL" id="QNN59467.1"/>
    </source>
</evidence>
<dbReference type="Pfam" id="PF02743">
    <property type="entry name" value="dCache_1"/>
    <property type="match status" value="1"/>
</dbReference>
<dbReference type="Gene3D" id="3.30.450.20">
    <property type="entry name" value="PAS domain"/>
    <property type="match status" value="2"/>
</dbReference>